<evidence type="ECO:0000256" key="4">
    <source>
        <dbReference type="SAM" id="Phobius"/>
    </source>
</evidence>
<dbReference type="PANTHER" id="PTHR14002:SF1">
    <property type="entry name" value="ENDOGLIN"/>
    <property type="match status" value="1"/>
</dbReference>
<dbReference type="OrthoDB" id="10072329at2759"/>
<gene>
    <name evidence="5" type="ORF">scyTo_0008882</name>
</gene>
<keyword evidence="1" id="KW-0732">Signal</keyword>
<feature type="compositionally biased region" description="Low complexity" evidence="3">
    <location>
        <begin position="423"/>
        <end position="446"/>
    </location>
</feature>
<accession>A0A401PEQ8</accession>
<dbReference type="PANTHER" id="PTHR14002">
    <property type="entry name" value="ENDOGLIN/TGF-BETA RECEPTOR TYPE III"/>
    <property type="match status" value="1"/>
</dbReference>
<evidence type="ECO:0000256" key="3">
    <source>
        <dbReference type="SAM" id="MobiDB-lite"/>
    </source>
</evidence>
<evidence type="ECO:0000256" key="1">
    <source>
        <dbReference type="ARBA" id="ARBA00022729"/>
    </source>
</evidence>
<feature type="non-terminal residue" evidence="5">
    <location>
        <position position="1"/>
    </location>
</feature>
<dbReference type="Proteomes" id="UP000288216">
    <property type="component" value="Unassembled WGS sequence"/>
</dbReference>
<dbReference type="STRING" id="75743.A0A401PEQ8"/>
<reference evidence="5 6" key="1">
    <citation type="journal article" date="2018" name="Nat. Ecol. Evol.">
        <title>Shark genomes provide insights into elasmobranch evolution and the origin of vertebrates.</title>
        <authorList>
            <person name="Hara Y"/>
            <person name="Yamaguchi K"/>
            <person name="Onimaru K"/>
            <person name="Kadota M"/>
            <person name="Koyanagi M"/>
            <person name="Keeley SD"/>
            <person name="Tatsumi K"/>
            <person name="Tanaka K"/>
            <person name="Motone F"/>
            <person name="Kageyama Y"/>
            <person name="Nozu R"/>
            <person name="Adachi N"/>
            <person name="Nishimura O"/>
            <person name="Nakagawa R"/>
            <person name="Tanegashima C"/>
            <person name="Kiyatake I"/>
            <person name="Matsumoto R"/>
            <person name="Murakumo K"/>
            <person name="Nishida K"/>
            <person name="Terakita A"/>
            <person name="Kuratani S"/>
            <person name="Sato K"/>
            <person name="Hyodo S Kuraku.S."/>
        </authorList>
    </citation>
    <scope>NUCLEOTIDE SEQUENCE [LARGE SCALE GENOMIC DNA]</scope>
</reference>
<evidence type="ECO:0000313" key="6">
    <source>
        <dbReference type="Proteomes" id="UP000288216"/>
    </source>
</evidence>
<sequence>NLFGDHKVRSSEKKSVNMDVEFTHGNNCHSVFLVIQSNQPINLNIGGEVPSLLHLKLSHEINATWPGLNSSVISDLPKASKELVEWAIKNGFAATSLTEIPLVAEIKLKCDLHANDVHMSALESPDKYVNSVHCGESEMEIIVSKFRKNSIQQITLLDNNCKGSSNETHFHLKYVPYTECNTKEIGDNYVNKVHCPRTQEVCDLVKHNIITESAYIRILEHCNPKKTLSKIYNNVTVYGEILHPSIGQLFNDVKLFDCFLIPRLTINSINKIGLSSTSLAINSLEPRNTKCEQTEILHTRFQFVFRNLWSPIVEDAIMECKLNACIATMCYPMEKVTKALKIDNRSHPGCSKSPDPTTYGPDSTSYRPEDPSEIKGLEMSAALGIAFGAFVIGALLIAALWYIYSHTGPSEKKPPVPTNPPASQNSSTNHSISSTQSTPCSTSSVA</sequence>
<evidence type="ECO:0008006" key="7">
    <source>
        <dbReference type="Google" id="ProtNLM"/>
    </source>
</evidence>
<comment type="caution">
    <text evidence="5">The sequence shown here is derived from an EMBL/GenBank/DDBJ whole genome shotgun (WGS) entry which is preliminary data.</text>
</comment>
<proteinExistence type="predicted"/>
<feature type="region of interest" description="Disordered" evidence="3">
    <location>
        <begin position="345"/>
        <end position="371"/>
    </location>
</feature>
<dbReference type="GO" id="GO:0001570">
    <property type="term" value="P:vasculogenesis"/>
    <property type="evidence" value="ECO:0007669"/>
    <property type="project" value="TreeGrafter"/>
</dbReference>
<protein>
    <recommendedName>
        <fullName evidence="7">ZP domain-containing protein</fullName>
    </recommendedName>
</protein>
<evidence type="ECO:0000256" key="2">
    <source>
        <dbReference type="ARBA" id="ARBA00023157"/>
    </source>
</evidence>
<keyword evidence="6" id="KW-1185">Reference proteome</keyword>
<keyword evidence="4" id="KW-0472">Membrane</keyword>
<keyword evidence="2" id="KW-1015">Disulfide bond</keyword>
<name>A0A401PEQ8_SCYTO</name>
<dbReference type="EMBL" id="BFAA01003500">
    <property type="protein sequence ID" value="GCB71612.1"/>
    <property type="molecule type" value="Genomic_DNA"/>
</dbReference>
<feature type="region of interest" description="Disordered" evidence="3">
    <location>
        <begin position="410"/>
        <end position="446"/>
    </location>
</feature>
<keyword evidence="4" id="KW-1133">Transmembrane helix</keyword>
<dbReference type="AlphaFoldDB" id="A0A401PEQ8"/>
<evidence type="ECO:0000313" key="5">
    <source>
        <dbReference type="EMBL" id="GCB71612.1"/>
    </source>
</evidence>
<organism evidence="5 6">
    <name type="scientific">Scyliorhinus torazame</name>
    <name type="common">Cloudy catshark</name>
    <name type="synonym">Catulus torazame</name>
    <dbReference type="NCBI Taxonomy" id="75743"/>
    <lineage>
        <taxon>Eukaryota</taxon>
        <taxon>Metazoa</taxon>
        <taxon>Chordata</taxon>
        <taxon>Craniata</taxon>
        <taxon>Vertebrata</taxon>
        <taxon>Chondrichthyes</taxon>
        <taxon>Elasmobranchii</taxon>
        <taxon>Galeomorphii</taxon>
        <taxon>Galeoidea</taxon>
        <taxon>Carcharhiniformes</taxon>
        <taxon>Scyliorhinidae</taxon>
        <taxon>Scyliorhinus</taxon>
    </lineage>
</organism>
<feature type="compositionally biased region" description="Polar residues" evidence="3">
    <location>
        <begin position="354"/>
        <end position="366"/>
    </location>
</feature>
<keyword evidence="4" id="KW-0812">Transmembrane</keyword>
<feature type="transmembrane region" description="Helical" evidence="4">
    <location>
        <begin position="381"/>
        <end position="404"/>
    </location>
</feature>